<comment type="pathway">
    <text evidence="2 12">Cell wall biogenesis; peptidoglycan biosynthesis.</text>
</comment>
<dbReference type="InterPro" id="IPR005750">
    <property type="entry name" value="UDP_GlcNAc_COvinyl_MurA"/>
</dbReference>
<feature type="binding site" evidence="12">
    <location>
        <begin position="121"/>
        <end position="125"/>
    </location>
    <ligand>
        <name>UDP-N-acetyl-alpha-D-glucosamine</name>
        <dbReference type="ChEBI" id="CHEBI:57705"/>
    </ligand>
</feature>
<keyword evidence="6 12" id="KW-0133">Cell shape</keyword>
<dbReference type="InterPro" id="IPR036968">
    <property type="entry name" value="Enolpyruvate_Tfrase_sf"/>
</dbReference>
<dbReference type="Proteomes" id="UP000294545">
    <property type="component" value="Unassembled WGS sequence"/>
</dbReference>
<evidence type="ECO:0000256" key="3">
    <source>
        <dbReference type="ARBA" id="ARBA00022490"/>
    </source>
</evidence>
<dbReference type="HAMAP" id="MF_00111">
    <property type="entry name" value="MurA"/>
    <property type="match status" value="1"/>
</dbReference>
<dbReference type="GO" id="GO:0051301">
    <property type="term" value="P:cell division"/>
    <property type="evidence" value="ECO:0007669"/>
    <property type="project" value="UniProtKB-KW"/>
</dbReference>
<keyword evidence="12" id="KW-0670">Pyruvate</keyword>
<evidence type="ECO:0000256" key="1">
    <source>
        <dbReference type="ARBA" id="ARBA00004496"/>
    </source>
</evidence>
<dbReference type="GO" id="GO:0009252">
    <property type="term" value="P:peptidoglycan biosynthetic process"/>
    <property type="evidence" value="ECO:0007669"/>
    <property type="project" value="UniProtKB-UniRule"/>
</dbReference>
<keyword evidence="15" id="KW-1185">Reference proteome</keyword>
<feature type="binding site" evidence="12">
    <location>
        <position position="327"/>
    </location>
    <ligand>
        <name>UDP-N-acetyl-alpha-D-glucosamine</name>
        <dbReference type="ChEBI" id="CHEBI:57705"/>
    </ligand>
</feature>
<evidence type="ECO:0000256" key="4">
    <source>
        <dbReference type="ARBA" id="ARBA00022618"/>
    </source>
</evidence>
<dbReference type="PANTHER" id="PTHR43783:SF1">
    <property type="entry name" value="UDP-N-ACETYLGLUCOSAMINE 1-CARBOXYVINYLTRANSFERASE"/>
    <property type="match status" value="1"/>
</dbReference>
<comment type="subcellular location">
    <subcellularLocation>
        <location evidence="1 12">Cytoplasm</location>
    </subcellularLocation>
</comment>
<dbReference type="GO" id="GO:0005737">
    <property type="term" value="C:cytoplasm"/>
    <property type="evidence" value="ECO:0007669"/>
    <property type="project" value="UniProtKB-SubCell"/>
</dbReference>
<feature type="active site" description="Proton donor" evidence="12">
    <location>
        <position position="116"/>
    </location>
</feature>
<keyword evidence="5 12" id="KW-0808">Transferase</keyword>
<dbReference type="InterPro" id="IPR013792">
    <property type="entry name" value="RNA3'P_cycl/enolpyr_Trfase_a/b"/>
</dbReference>
<dbReference type="EC" id="2.5.1.7" evidence="12"/>
<comment type="caution">
    <text evidence="12">Lacks conserved residue(s) required for the propagation of feature annotation.</text>
</comment>
<evidence type="ECO:0000256" key="9">
    <source>
        <dbReference type="ARBA" id="ARBA00023316"/>
    </source>
</evidence>
<dbReference type="InterPro" id="IPR001986">
    <property type="entry name" value="Enolpyruvate_Tfrase_dom"/>
</dbReference>
<dbReference type="RefSeq" id="WP_132279367.1">
    <property type="nucleotide sequence ID" value="NZ_SMGQ01000011.1"/>
</dbReference>
<evidence type="ECO:0000256" key="12">
    <source>
        <dbReference type="HAMAP-Rule" id="MF_00111"/>
    </source>
</evidence>
<dbReference type="CDD" id="cd01555">
    <property type="entry name" value="UdpNAET"/>
    <property type="match status" value="1"/>
</dbReference>
<dbReference type="Gene3D" id="3.65.10.10">
    <property type="entry name" value="Enolpyruvate transferase domain"/>
    <property type="match status" value="2"/>
</dbReference>
<dbReference type="AlphaFoldDB" id="A0A4R1MX81"/>
<feature type="modified residue" description="2-(S-cysteinyl)pyruvic acid O-phosphothioketal" evidence="12">
    <location>
        <position position="116"/>
    </location>
</feature>
<dbReference type="InterPro" id="IPR050068">
    <property type="entry name" value="MurA_subfamily"/>
</dbReference>
<comment type="catalytic activity">
    <reaction evidence="11 12">
        <text>phosphoenolpyruvate + UDP-N-acetyl-alpha-D-glucosamine = UDP-N-acetyl-3-O-(1-carboxyvinyl)-alpha-D-glucosamine + phosphate</text>
        <dbReference type="Rhea" id="RHEA:18681"/>
        <dbReference type="ChEBI" id="CHEBI:43474"/>
        <dbReference type="ChEBI" id="CHEBI:57705"/>
        <dbReference type="ChEBI" id="CHEBI:58702"/>
        <dbReference type="ChEBI" id="CHEBI:68483"/>
        <dbReference type="EC" id="2.5.1.7"/>
    </reaction>
</comment>
<keyword evidence="8 12" id="KW-0131">Cell cycle</keyword>
<sequence>MEAFKIDGSRKLKGEIKVQGAKNAVLPILAASVLNQGITKINNCPKILDVESMLNILIETGCKVEWEEDSIIINSKDVDQSSIPEKFVREMRSSIILLGSILGIQKKIKISFPGGCSIGTRPIDLHLKSLRKMNVFIEEKNGFIECKTNKIIGNKIILDYPSVGATENIMLAAVLSEGETSIYNCAKEPEIVELQNFLNAMGAQVKGAGNDIIVIKGVNALHDVEYTIMPDRIVAGTYLIAAAITKGELYLKGTINDHFSPITAKLLESGCHIKEYINSIYVKAPEQLKSIDHIRTLPYPGFPTDMQSQFMSLLTICEGTSIITETVFESRFKNVSELTKMGADIITEDRTAIIKGVKKLNGAQVSAKDLRGGAGLILAGLAAEGITYVKNISHVKRGYENIINDFHSIGAKIEEINLKGD</sequence>
<protein>
    <recommendedName>
        <fullName evidence="12">UDP-N-acetylglucosamine 1-carboxyvinyltransferase</fullName>
        <ecNumber evidence="12">2.5.1.7</ecNumber>
    </recommendedName>
    <alternativeName>
        <fullName evidence="12">Enoylpyruvate transferase</fullName>
    </alternativeName>
    <alternativeName>
        <fullName evidence="12">UDP-N-acetylglucosamine enolpyruvyl transferase</fullName>
        <shortName evidence="12">EPT</shortName>
    </alternativeName>
</protein>
<dbReference type="NCBIfam" id="TIGR01072">
    <property type="entry name" value="murA"/>
    <property type="match status" value="1"/>
</dbReference>
<evidence type="ECO:0000256" key="11">
    <source>
        <dbReference type="ARBA" id="ARBA00047527"/>
    </source>
</evidence>
<organism evidence="14 15">
    <name type="scientific">Natranaerovirga hydrolytica</name>
    <dbReference type="NCBI Taxonomy" id="680378"/>
    <lineage>
        <taxon>Bacteria</taxon>
        <taxon>Bacillati</taxon>
        <taxon>Bacillota</taxon>
        <taxon>Clostridia</taxon>
        <taxon>Lachnospirales</taxon>
        <taxon>Natranaerovirgaceae</taxon>
        <taxon>Natranaerovirga</taxon>
    </lineage>
</organism>
<dbReference type="NCBIfam" id="NF006873">
    <property type="entry name" value="PRK09369.1"/>
    <property type="match status" value="1"/>
</dbReference>
<dbReference type="SUPFAM" id="SSF55205">
    <property type="entry name" value="EPT/RTPC-like"/>
    <property type="match status" value="1"/>
</dbReference>
<dbReference type="UniPathway" id="UPA00219"/>
<evidence type="ECO:0000256" key="7">
    <source>
        <dbReference type="ARBA" id="ARBA00022984"/>
    </source>
</evidence>
<feature type="binding site" evidence="12">
    <location>
        <position position="305"/>
    </location>
    <ligand>
        <name>UDP-N-acetyl-alpha-D-glucosamine</name>
        <dbReference type="ChEBI" id="CHEBI:57705"/>
    </ligand>
</feature>
<evidence type="ECO:0000256" key="2">
    <source>
        <dbReference type="ARBA" id="ARBA00004752"/>
    </source>
</evidence>
<keyword evidence="4 12" id="KW-0132">Cell division</keyword>
<reference evidence="14 15" key="1">
    <citation type="submission" date="2019-03" db="EMBL/GenBank/DDBJ databases">
        <title>Genomic Encyclopedia of Type Strains, Phase IV (KMG-IV): sequencing the most valuable type-strain genomes for metagenomic binning, comparative biology and taxonomic classification.</title>
        <authorList>
            <person name="Goeker M."/>
        </authorList>
    </citation>
    <scope>NUCLEOTIDE SEQUENCE [LARGE SCALE GENOMIC DNA]</scope>
    <source>
        <strain evidence="14 15">DSM 24176</strain>
    </source>
</reference>
<comment type="caution">
    <text evidence="14">The sequence shown here is derived from an EMBL/GenBank/DDBJ whole genome shotgun (WGS) entry which is preliminary data.</text>
</comment>
<proteinExistence type="inferred from homology"/>
<feature type="binding site" evidence="12">
    <location>
        <begin position="22"/>
        <end position="23"/>
    </location>
    <ligand>
        <name>phosphoenolpyruvate</name>
        <dbReference type="ChEBI" id="CHEBI:58702"/>
    </ligand>
</feature>
<dbReference type="Pfam" id="PF00275">
    <property type="entry name" value="EPSP_synthase"/>
    <property type="match status" value="1"/>
</dbReference>
<accession>A0A4R1MX81</accession>
<evidence type="ECO:0000259" key="13">
    <source>
        <dbReference type="Pfam" id="PF00275"/>
    </source>
</evidence>
<comment type="similarity">
    <text evidence="10 12">Belongs to the EPSP synthase family. MurA subfamily.</text>
</comment>
<evidence type="ECO:0000313" key="15">
    <source>
        <dbReference type="Proteomes" id="UP000294545"/>
    </source>
</evidence>
<evidence type="ECO:0000256" key="10">
    <source>
        <dbReference type="ARBA" id="ARBA00038367"/>
    </source>
</evidence>
<keyword evidence="7 12" id="KW-0573">Peptidoglycan synthesis</keyword>
<feature type="binding site" evidence="12">
    <location>
        <position position="92"/>
    </location>
    <ligand>
        <name>UDP-N-acetyl-alpha-D-glucosamine</name>
        <dbReference type="ChEBI" id="CHEBI:57705"/>
    </ligand>
</feature>
<evidence type="ECO:0000256" key="6">
    <source>
        <dbReference type="ARBA" id="ARBA00022960"/>
    </source>
</evidence>
<name>A0A4R1MX81_9FIRM</name>
<keyword evidence="3 12" id="KW-0963">Cytoplasm</keyword>
<dbReference type="GO" id="GO:0071555">
    <property type="term" value="P:cell wall organization"/>
    <property type="evidence" value="ECO:0007669"/>
    <property type="project" value="UniProtKB-KW"/>
</dbReference>
<dbReference type="OrthoDB" id="9803760at2"/>
<dbReference type="GO" id="GO:0019277">
    <property type="term" value="P:UDP-N-acetylgalactosamine biosynthetic process"/>
    <property type="evidence" value="ECO:0007669"/>
    <property type="project" value="InterPro"/>
</dbReference>
<dbReference type="EMBL" id="SMGQ01000011">
    <property type="protein sequence ID" value="TCK97868.1"/>
    <property type="molecule type" value="Genomic_DNA"/>
</dbReference>
<evidence type="ECO:0000256" key="5">
    <source>
        <dbReference type="ARBA" id="ARBA00022679"/>
    </source>
</evidence>
<evidence type="ECO:0000313" key="14">
    <source>
        <dbReference type="EMBL" id="TCK97868.1"/>
    </source>
</evidence>
<keyword evidence="9 12" id="KW-0961">Cell wall biogenesis/degradation</keyword>
<comment type="function">
    <text evidence="12">Cell wall formation. Adds enolpyruvyl to UDP-N-acetylglucosamine.</text>
</comment>
<dbReference type="PANTHER" id="PTHR43783">
    <property type="entry name" value="UDP-N-ACETYLGLUCOSAMINE 1-CARBOXYVINYLTRANSFERASE"/>
    <property type="match status" value="1"/>
</dbReference>
<feature type="domain" description="Enolpyruvate transferase" evidence="13">
    <location>
        <begin position="7"/>
        <end position="404"/>
    </location>
</feature>
<evidence type="ECO:0000256" key="8">
    <source>
        <dbReference type="ARBA" id="ARBA00023306"/>
    </source>
</evidence>
<dbReference type="GO" id="GO:0008760">
    <property type="term" value="F:UDP-N-acetylglucosamine 1-carboxyvinyltransferase activity"/>
    <property type="evidence" value="ECO:0007669"/>
    <property type="project" value="UniProtKB-UniRule"/>
</dbReference>
<dbReference type="GO" id="GO:0008360">
    <property type="term" value="P:regulation of cell shape"/>
    <property type="evidence" value="ECO:0007669"/>
    <property type="project" value="UniProtKB-KW"/>
</dbReference>
<gene>
    <name evidence="12" type="primary">murA</name>
    <name evidence="14" type="ORF">EDC19_0270</name>
</gene>